<dbReference type="Gene3D" id="2.40.30.170">
    <property type="match status" value="1"/>
</dbReference>
<dbReference type="InterPro" id="IPR058792">
    <property type="entry name" value="Beta-barrel_RND_2"/>
</dbReference>
<dbReference type="Gene3D" id="2.40.420.20">
    <property type="match status" value="1"/>
</dbReference>
<dbReference type="Pfam" id="PF25954">
    <property type="entry name" value="Beta-barrel_RND_2"/>
    <property type="match status" value="1"/>
</dbReference>
<dbReference type="PANTHER" id="PTHR30469">
    <property type="entry name" value="MULTIDRUG RESISTANCE PROTEIN MDTA"/>
    <property type="match status" value="1"/>
</dbReference>
<reference evidence="2" key="1">
    <citation type="submission" date="2018-05" db="EMBL/GenBank/DDBJ databases">
        <authorList>
            <person name="Lanie J.A."/>
            <person name="Ng W.-L."/>
            <person name="Kazmierczak K.M."/>
            <person name="Andrzejewski T.M."/>
            <person name="Davidsen T.M."/>
            <person name="Wayne K.J."/>
            <person name="Tettelin H."/>
            <person name="Glass J.I."/>
            <person name="Rusch D."/>
            <person name="Podicherti R."/>
            <person name="Tsui H.-C.T."/>
            <person name="Winkler M.E."/>
        </authorList>
    </citation>
    <scope>NUCLEOTIDE SEQUENCE</scope>
</reference>
<sequence length="244" mass="26895">RLNEEQLMFDRGTATRQRLDSLKLQLTRNLISVESSRIRKLVAGKELEIRKESYADTVILSPVSGIVTQRLHEPGEVIGSGTALLEVIDINSVRIQCGITEEELGLVRIGQFVEFRVPAFPAKKFKGSIEKLAWKADPQTRRFTFSVLAKNPGRLLRGGMTAKLIVLSNSQSKPAVPPEALRSEGKVNYVLIPVENRLQRRKVQVLGASSGLLKVSGALKDGELVVISSSRKLKAGQKVTFKSP</sequence>
<dbReference type="GO" id="GO:0015562">
    <property type="term" value="F:efflux transmembrane transporter activity"/>
    <property type="evidence" value="ECO:0007669"/>
    <property type="project" value="TreeGrafter"/>
</dbReference>
<feature type="non-terminal residue" evidence="2">
    <location>
        <position position="1"/>
    </location>
</feature>
<dbReference type="PRINTS" id="PR01490">
    <property type="entry name" value="RTXTOXIND"/>
</dbReference>
<proteinExistence type="predicted"/>
<dbReference type="NCBIfam" id="TIGR01730">
    <property type="entry name" value="RND_mfp"/>
    <property type="match status" value="1"/>
</dbReference>
<dbReference type="InterPro" id="IPR006143">
    <property type="entry name" value="RND_pump_MFP"/>
</dbReference>
<accession>A0A382P3X0</accession>
<name>A0A382P3X0_9ZZZZ</name>
<dbReference type="GO" id="GO:1990281">
    <property type="term" value="C:efflux pump complex"/>
    <property type="evidence" value="ECO:0007669"/>
    <property type="project" value="TreeGrafter"/>
</dbReference>
<evidence type="ECO:0000259" key="1">
    <source>
        <dbReference type="Pfam" id="PF25954"/>
    </source>
</evidence>
<protein>
    <recommendedName>
        <fullName evidence="1">CusB-like beta-barrel domain-containing protein</fullName>
    </recommendedName>
</protein>
<dbReference type="EMBL" id="UINC01104357">
    <property type="protein sequence ID" value="SVC67438.1"/>
    <property type="molecule type" value="Genomic_DNA"/>
</dbReference>
<evidence type="ECO:0000313" key="2">
    <source>
        <dbReference type="EMBL" id="SVC67438.1"/>
    </source>
</evidence>
<dbReference type="AlphaFoldDB" id="A0A382P3X0"/>
<feature type="domain" description="CusB-like beta-barrel" evidence="1">
    <location>
        <begin position="95"/>
        <end position="165"/>
    </location>
</feature>
<gene>
    <name evidence="2" type="ORF">METZ01_LOCUS320292</name>
</gene>
<organism evidence="2">
    <name type="scientific">marine metagenome</name>
    <dbReference type="NCBI Taxonomy" id="408172"/>
    <lineage>
        <taxon>unclassified sequences</taxon>
        <taxon>metagenomes</taxon>
        <taxon>ecological metagenomes</taxon>
    </lineage>
</organism>
<dbReference type="SUPFAM" id="SSF111369">
    <property type="entry name" value="HlyD-like secretion proteins"/>
    <property type="match status" value="1"/>
</dbReference>